<name>X1H4K2_9ZZZZ</name>
<dbReference type="Pfam" id="PF03129">
    <property type="entry name" value="HGTP_anticodon"/>
    <property type="match status" value="1"/>
</dbReference>
<dbReference type="InterPro" id="IPR004154">
    <property type="entry name" value="Anticodon-bd"/>
</dbReference>
<sequence>AKIARAHSEKLPCMLVVGPKEARSNTVNVRTRGDKETRTVEIGEFLRMAKRKIADKKIDLAFEIDD</sequence>
<organism evidence="2">
    <name type="scientific">marine sediment metagenome</name>
    <dbReference type="NCBI Taxonomy" id="412755"/>
    <lineage>
        <taxon>unclassified sequences</taxon>
        <taxon>metagenomes</taxon>
        <taxon>ecological metagenomes</taxon>
    </lineage>
</organism>
<dbReference type="EMBL" id="BARU01015098">
    <property type="protein sequence ID" value="GAH40223.1"/>
    <property type="molecule type" value="Genomic_DNA"/>
</dbReference>
<accession>X1H4K2</accession>
<feature type="domain" description="Anticodon-binding" evidence="1">
    <location>
        <begin position="2"/>
        <end position="50"/>
    </location>
</feature>
<dbReference type="SUPFAM" id="SSF52954">
    <property type="entry name" value="Class II aaRS ABD-related"/>
    <property type="match status" value="1"/>
</dbReference>
<comment type="caution">
    <text evidence="2">The sequence shown here is derived from an EMBL/GenBank/DDBJ whole genome shotgun (WGS) entry which is preliminary data.</text>
</comment>
<evidence type="ECO:0000313" key="2">
    <source>
        <dbReference type="EMBL" id="GAH40223.1"/>
    </source>
</evidence>
<dbReference type="Gene3D" id="3.40.50.800">
    <property type="entry name" value="Anticodon-binding domain"/>
    <property type="match status" value="1"/>
</dbReference>
<evidence type="ECO:0000259" key="1">
    <source>
        <dbReference type="Pfam" id="PF03129"/>
    </source>
</evidence>
<gene>
    <name evidence="2" type="ORF">S03H2_26206</name>
</gene>
<protein>
    <recommendedName>
        <fullName evidence="1">Anticodon-binding domain-containing protein</fullName>
    </recommendedName>
</protein>
<feature type="non-terminal residue" evidence="2">
    <location>
        <position position="1"/>
    </location>
</feature>
<proteinExistence type="predicted"/>
<reference evidence="2" key="1">
    <citation type="journal article" date="2014" name="Front. Microbiol.">
        <title>High frequency of phylogenetically diverse reductive dehalogenase-homologous genes in deep subseafloor sedimentary metagenomes.</title>
        <authorList>
            <person name="Kawai M."/>
            <person name="Futagami T."/>
            <person name="Toyoda A."/>
            <person name="Takaki Y."/>
            <person name="Nishi S."/>
            <person name="Hori S."/>
            <person name="Arai W."/>
            <person name="Tsubouchi T."/>
            <person name="Morono Y."/>
            <person name="Uchiyama I."/>
            <person name="Ito T."/>
            <person name="Fujiyama A."/>
            <person name="Inagaki F."/>
            <person name="Takami H."/>
        </authorList>
    </citation>
    <scope>NUCLEOTIDE SEQUENCE</scope>
    <source>
        <strain evidence="2">Expedition CK06-06</strain>
    </source>
</reference>
<dbReference type="AlphaFoldDB" id="X1H4K2"/>
<dbReference type="InterPro" id="IPR036621">
    <property type="entry name" value="Anticodon-bd_dom_sf"/>
</dbReference>